<dbReference type="Proteomes" id="UP000230423">
    <property type="component" value="Unassembled WGS sequence"/>
</dbReference>
<sequence>YPAQLFAHTSLVAQYVKFPHSFLLSIPRMLLCPHVPPDGEDYGLHTAAGAEGTGQSLQSPGSCLEQFRAVPFIECHGRGTCNHYATNHGFWLAIVDS</sequence>
<dbReference type="SUPFAM" id="SSF56436">
    <property type="entry name" value="C-type lectin-like"/>
    <property type="match status" value="1"/>
</dbReference>
<keyword evidence="10" id="KW-1185">Reference proteome</keyword>
<evidence type="ECO:0000313" key="9">
    <source>
        <dbReference type="EMBL" id="PIO54708.1"/>
    </source>
</evidence>
<dbReference type="GO" id="GO:0005201">
    <property type="term" value="F:extracellular matrix structural constituent"/>
    <property type="evidence" value="ECO:0007669"/>
    <property type="project" value="InterPro"/>
</dbReference>
<gene>
    <name evidence="9" type="ORF">TELCIR_23922</name>
</gene>
<proteinExistence type="predicted"/>
<evidence type="ECO:0000256" key="3">
    <source>
        <dbReference type="ARBA" id="ARBA00022530"/>
    </source>
</evidence>
<comment type="subcellular location">
    <subcellularLocation>
        <location evidence="1">Secreted</location>
        <location evidence="1">Extracellular space</location>
        <location evidence="1">Extracellular matrix</location>
        <location evidence="1">Basement membrane</location>
    </subcellularLocation>
</comment>
<organism evidence="9 10">
    <name type="scientific">Teladorsagia circumcincta</name>
    <name type="common">Brown stomach worm</name>
    <name type="synonym">Ostertagia circumcincta</name>
    <dbReference type="NCBI Taxonomy" id="45464"/>
    <lineage>
        <taxon>Eukaryota</taxon>
        <taxon>Metazoa</taxon>
        <taxon>Ecdysozoa</taxon>
        <taxon>Nematoda</taxon>
        <taxon>Chromadorea</taxon>
        <taxon>Rhabditida</taxon>
        <taxon>Rhabditina</taxon>
        <taxon>Rhabditomorpha</taxon>
        <taxon>Strongyloidea</taxon>
        <taxon>Trichostrongylidae</taxon>
        <taxon>Teladorsagia</taxon>
    </lineage>
</organism>
<evidence type="ECO:0000259" key="8">
    <source>
        <dbReference type="PROSITE" id="PS51403"/>
    </source>
</evidence>
<dbReference type="SMART" id="SM00111">
    <property type="entry name" value="C4"/>
    <property type="match status" value="1"/>
</dbReference>
<reference evidence="9 10" key="1">
    <citation type="submission" date="2015-09" db="EMBL/GenBank/DDBJ databases">
        <title>Draft genome of the parasitic nematode Teladorsagia circumcincta isolate WARC Sus (inbred).</title>
        <authorList>
            <person name="Mitreva M."/>
        </authorList>
    </citation>
    <scope>NUCLEOTIDE SEQUENCE [LARGE SCALE GENOMIC DNA]</scope>
    <source>
        <strain evidence="9 10">S</strain>
    </source>
</reference>
<dbReference type="EMBL" id="KZ393393">
    <property type="protein sequence ID" value="PIO54708.1"/>
    <property type="molecule type" value="Genomic_DNA"/>
</dbReference>
<evidence type="ECO:0000313" key="10">
    <source>
        <dbReference type="Proteomes" id="UP000230423"/>
    </source>
</evidence>
<dbReference type="InterPro" id="IPR036954">
    <property type="entry name" value="Collagen_IV_NC_sf"/>
</dbReference>
<dbReference type="GO" id="GO:0005604">
    <property type="term" value="C:basement membrane"/>
    <property type="evidence" value="ECO:0007669"/>
    <property type="project" value="UniProtKB-SubCell"/>
</dbReference>
<dbReference type="GO" id="GO:0005581">
    <property type="term" value="C:collagen trimer"/>
    <property type="evidence" value="ECO:0007669"/>
    <property type="project" value="UniProtKB-KW"/>
</dbReference>
<keyword evidence="2" id="KW-0964">Secreted</keyword>
<dbReference type="Gene3D" id="2.170.240.10">
    <property type="entry name" value="Collagen IV, non-collagenous"/>
    <property type="match status" value="1"/>
</dbReference>
<keyword evidence="5" id="KW-0084">Basement membrane</keyword>
<dbReference type="Pfam" id="PF01413">
    <property type="entry name" value="C4"/>
    <property type="match status" value="1"/>
</dbReference>
<accession>A0A2G9TA05</accession>
<dbReference type="AlphaFoldDB" id="A0A2G9TA05"/>
<evidence type="ECO:0000256" key="6">
    <source>
        <dbReference type="ARBA" id="ARBA00023119"/>
    </source>
</evidence>
<dbReference type="InterPro" id="IPR016187">
    <property type="entry name" value="CTDL_fold"/>
</dbReference>
<evidence type="ECO:0000256" key="2">
    <source>
        <dbReference type="ARBA" id="ARBA00022525"/>
    </source>
</evidence>
<evidence type="ECO:0000256" key="5">
    <source>
        <dbReference type="ARBA" id="ARBA00022869"/>
    </source>
</evidence>
<keyword evidence="3" id="KW-0272">Extracellular matrix</keyword>
<feature type="non-terminal residue" evidence="9">
    <location>
        <position position="1"/>
    </location>
</feature>
<keyword evidence="4" id="KW-0677">Repeat</keyword>
<evidence type="ECO:0000256" key="7">
    <source>
        <dbReference type="ARBA" id="ARBA00023157"/>
    </source>
</evidence>
<dbReference type="OrthoDB" id="10071882at2759"/>
<keyword evidence="7" id="KW-1015">Disulfide bond</keyword>
<feature type="domain" description="Collagen IV NC1" evidence="8">
    <location>
        <begin position="44"/>
        <end position="97"/>
    </location>
</feature>
<protein>
    <submittedName>
        <fullName evidence="9">C-terminal tandem repeated domain in type 4 procollagen</fullName>
    </submittedName>
</protein>
<evidence type="ECO:0000256" key="4">
    <source>
        <dbReference type="ARBA" id="ARBA00022737"/>
    </source>
</evidence>
<name>A0A2G9TA05_TELCI</name>
<dbReference type="PROSITE" id="PS51403">
    <property type="entry name" value="NC1_IV"/>
    <property type="match status" value="1"/>
</dbReference>
<dbReference type="InterPro" id="IPR001442">
    <property type="entry name" value="Collagen_IV_NC"/>
</dbReference>
<feature type="non-terminal residue" evidence="9">
    <location>
        <position position="97"/>
    </location>
</feature>
<keyword evidence="6" id="KW-0176">Collagen</keyword>
<evidence type="ECO:0000256" key="1">
    <source>
        <dbReference type="ARBA" id="ARBA00004302"/>
    </source>
</evidence>